<name>A0A6J0J7I1_9PASS</name>
<dbReference type="AlphaFoldDB" id="A0A6J0J7I1"/>
<feature type="region of interest" description="Disordered" evidence="1">
    <location>
        <begin position="77"/>
        <end position="102"/>
    </location>
</feature>
<evidence type="ECO:0000313" key="3">
    <source>
        <dbReference type="RefSeq" id="XP_017694910.1"/>
    </source>
</evidence>
<accession>A0A6J0J7I1</accession>
<dbReference type="RefSeq" id="XP_017694910.1">
    <property type="nucleotide sequence ID" value="XM_017839421.1"/>
</dbReference>
<protein>
    <submittedName>
        <fullName evidence="3">Uncharacterized protein LOC108509829 isoform X1</fullName>
    </submittedName>
</protein>
<organism evidence="2 3">
    <name type="scientific">Lepidothrix coronata</name>
    <name type="common">blue-crowned manakin</name>
    <dbReference type="NCBI Taxonomy" id="321398"/>
    <lineage>
        <taxon>Eukaryota</taxon>
        <taxon>Metazoa</taxon>
        <taxon>Chordata</taxon>
        <taxon>Craniata</taxon>
        <taxon>Vertebrata</taxon>
        <taxon>Euteleostomi</taxon>
        <taxon>Archelosauria</taxon>
        <taxon>Archosauria</taxon>
        <taxon>Dinosauria</taxon>
        <taxon>Saurischia</taxon>
        <taxon>Theropoda</taxon>
        <taxon>Coelurosauria</taxon>
        <taxon>Aves</taxon>
        <taxon>Neognathae</taxon>
        <taxon>Neoaves</taxon>
        <taxon>Telluraves</taxon>
        <taxon>Australaves</taxon>
        <taxon>Passeriformes</taxon>
        <taxon>Pipridae</taxon>
        <taxon>Lepidothrix</taxon>
    </lineage>
</organism>
<evidence type="ECO:0000256" key="1">
    <source>
        <dbReference type="SAM" id="MobiDB-lite"/>
    </source>
</evidence>
<sequence>MPTIPSSTTGITCVWPGWAWPPSCVSWASSSCSVGSASAGARPATNDTPLRCHTWLGQEPSARAEVSPSVPECPQVQRHMEGGGTGLFWGGTPQKRPSKWGK</sequence>
<dbReference type="Proteomes" id="UP000504624">
    <property type="component" value="Unplaced"/>
</dbReference>
<gene>
    <name evidence="3" type="primary">LOC108509829</name>
</gene>
<proteinExistence type="predicted"/>
<keyword evidence="2" id="KW-1185">Reference proteome</keyword>
<dbReference type="GeneID" id="108509829"/>
<evidence type="ECO:0000313" key="2">
    <source>
        <dbReference type="Proteomes" id="UP000504624"/>
    </source>
</evidence>
<reference evidence="3" key="1">
    <citation type="submission" date="2025-08" db="UniProtKB">
        <authorList>
            <consortium name="RefSeq"/>
        </authorList>
    </citation>
    <scope>IDENTIFICATION</scope>
</reference>